<dbReference type="SUPFAM" id="SSF55874">
    <property type="entry name" value="ATPase domain of HSP90 chaperone/DNA topoisomerase II/histidine kinase"/>
    <property type="match status" value="1"/>
</dbReference>
<dbReference type="PANTHER" id="PTHR35526">
    <property type="entry name" value="ANTI-SIGMA-F FACTOR RSBW-RELATED"/>
    <property type="match status" value="1"/>
</dbReference>
<dbReference type="Gene3D" id="3.30.565.10">
    <property type="entry name" value="Histidine kinase-like ATPase, C-terminal domain"/>
    <property type="match status" value="1"/>
</dbReference>
<dbReference type="InterPro" id="IPR003594">
    <property type="entry name" value="HATPase_dom"/>
</dbReference>
<dbReference type="EMBL" id="CP016279">
    <property type="protein sequence ID" value="ANP53663.1"/>
    <property type="molecule type" value="Genomic_DNA"/>
</dbReference>
<dbReference type="STRING" id="68214.AVL59_32630"/>
<gene>
    <name evidence="3" type="ORF">AVL59_32630</name>
    <name evidence="4" type="ORF">J2Z21_009348</name>
</gene>
<dbReference type="PANTHER" id="PTHR35526:SF3">
    <property type="entry name" value="ANTI-SIGMA-F FACTOR RSBW"/>
    <property type="match status" value="1"/>
</dbReference>
<proteinExistence type="predicted"/>
<evidence type="ECO:0000313" key="4">
    <source>
        <dbReference type="EMBL" id="MBP2056330.1"/>
    </source>
</evidence>
<evidence type="ECO:0000313" key="5">
    <source>
        <dbReference type="Proteomes" id="UP000092659"/>
    </source>
</evidence>
<sequence>MSRRLEESPYAFTVPPLEEAVPVARSRVAHRAGELGFSLDSPLCDDLRLLTTEVVTNSITHTQASCVVCVRWTGKRLRVEVTDADPALASLSHAEPMVESGRGLLLVEALAATWGSQPCPAGKTTWFELAVPTVEESSMNATISHTLEGVHQAIGSSAEAAPAAAEPEVIVHAPAKLEPQAA</sequence>
<accession>A0A1B1B4B6</accession>
<dbReference type="InterPro" id="IPR036890">
    <property type="entry name" value="HATPase_C_sf"/>
</dbReference>
<dbReference type="GO" id="GO:0004674">
    <property type="term" value="F:protein serine/threonine kinase activity"/>
    <property type="evidence" value="ECO:0007669"/>
    <property type="project" value="UniProtKB-KW"/>
</dbReference>
<dbReference type="EMBL" id="JAGGLP010000044">
    <property type="protein sequence ID" value="MBP2056330.1"/>
    <property type="molecule type" value="Genomic_DNA"/>
</dbReference>
<dbReference type="InterPro" id="IPR050267">
    <property type="entry name" value="Anti-sigma-factor_SerPK"/>
</dbReference>
<keyword evidence="1" id="KW-0723">Serine/threonine-protein kinase</keyword>
<keyword evidence="1" id="KW-0808">Transferase</keyword>
<dbReference type="KEGG" id="sgs:AVL59_32630"/>
<dbReference type="Pfam" id="PF13581">
    <property type="entry name" value="HATPase_c_2"/>
    <property type="match status" value="1"/>
</dbReference>
<evidence type="ECO:0000256" key="1">
    <source>
        <dbReference type="ARBA" id="ARBA00022527"/>
    </source>
</evidence>
<organism evidence="3 5">
    <name type="scientific">Streptomyces griseochromogenes</name>
    <dbReference type="NCBI Taxonomy" id="68214"/>
    <lineage>
        <taxon>Bacteria</taxon>
        <taxon>Bacillati</taxon>
        <taxon>Actinomycetota</taxon>
        <taxon>Actinomycetes</taxon>
        <taxon>Kitasatosporales</taxon>
        <taxon>Streptomycetaceae</taxon>
        <taxon>Streptomyces</taxon>
    </lineage>
</organism>
<reference evidence="4 6" key="2">
    <citation type="submission" date="2021-03" db="EMBL/GenBank/DDBJ databases">
        <title>Genomic Encyclopedia of Type Strains, Phase IV (KMG-IV): sequencing the most valuable type-strain genomes for metagenomic binning, comparative biology and taxonomic classification.</title>
        <authorList>
            <person name="Goeker M."/>
        </authorList>
    </citation>
    <scope>NUCLEOTIDE SEQUENCE [LARGE SCALE GENOMIC DNA]</scope>
    <source>
        <strain evidence="4 6">DSM 40499</strain>
    </source>
</reference>
<protein>
    <submittedName>
        <fullName evidence="4">Anti-sigma regulatory factor (Ser/Thr protein kinase)</fullName>
    </submittedName>
</protein>
<evidence type="ECO:0000313" key="3">
    <source>
        <dbReference type="EMBL" id="ANP53663.1"/>
    </source>
</evidence>
<name>A0A1B1B4B6_9ACTN</name>
<evidence type="ECO:0000313" key="6">
    <source>
        <dbReference type="Proteomes" id="UP001519309"/>
    </source>
</evidence>
<keyword evidence="6" id="KW-1185">Reference proteome</keyword>
<dbReference type="AlphaFoldDB" id="A0A1B1B4B6"/>
<dbReference type="Proteomes" id="UP001519309">
    <property type="component" value="Unassembled WGS sequence"/>
</dbReference>
<reference evidence="3 5" key="1">
    <citation type="submission" date="2016-06" db="EMBL/GenBank/DDBJ databases">
        <title>Complete genome sequence of Streptomyces griseochromogenes ATCC 14511, the Blasticidin S producer.</title>
        <authorList>
            <person name="Wu L."/>
        </authorList>
    </citation>
    <scope>NUCLEOTIDE SEQUENCE [LARGE SCALE GENOMIC DNA]</scope>
    <source>
        <strain evidence="3 5">ATCC 14511</strain>
    </source>
</reference>
<keyword evidence="1" id="KW-0418">Kinase</keyword>
<dbReference type="OrthoDB" id="3527613at2"/>
<dbReference type="Proteomes" id="UP000092659">
    <property type="component" value="Chromosome"/>
</dbReference>
<evidence type="ECO:0000259" key="2">
    <source>
        <dbReference type="Pfam" id="PF13581"/>
    </source>
</evidence>
<dbReference type="RefSeq" id="WP_067311832.1">
    <property type="nucleotide sequence ID" value="NZ_CP016279.1"/>
</dbReference>
<dbReference type="CDD" id="cd16936">
    <property type="entry name" value="HATPase_RsbW-like"/>
    <property type="match status" value="1"/>
</dbReference>
<feature type="domain" description="Histidine kinase/HSP90-like ATPase" evidence="2">
    <location>
        <begin position="17"/>
        <end position="116"/>
    </location>
</feature>